<dbReference type="SUPFAM" id="SSF53756">
    <property type="entry name" value="UDP-Glycosyltransferase/glycogen phosphorylase"/>
    <property type="match status" value="1"/>
</dbReference>
<dbReference type="InterPro" id="IPR028098">
    <property type="entry name" value="Glyco_trans_4-like_N"/>
</dbReference>
<dbReference type="PANTHER" id="PTHR12526">
    <property type="entry name" value="GLYCOSYLTRANSFERASE"/>
    <property type="match status" value="1"/>
</dbReference>
<organism evidence="2 3">
    <name type="scientific">Devosia oryziradicis</name>
    <dbReference type="NCBI Taxonomy" id="2801335"/>
    <lineage>
        <taxon>Bacteria</taxon>
        <taxon>Pseudomonadati</taxon>
        <taxon>Pseudomonadota</taxon>
        <taxon>Alphaproteobacteria</taxon>
        <taxon>Hyphomicrobiales</taxon>
        <taxon>Devosiaceae</taxon>
        <taxon>Devosia</taxon>
    </lineage>
</organism>
<dbReference type="Gene3D" id="3.40.50.2000">
    <property type="entry name" value="Glycogen Phosphorylase B"/>
    <property type="match status" value="2"/>
</dbReference>
<dbReference type="Proteomes" id="UP000595460">
    <property type="component" value="Chromosome"/>
</dbReference>
<evidence type="ECO:0000259" key="1">
    <source>
        <dbReference type="Pfam" id="PF13579"/>
    </source>
</evidence>
<dbReference type="CDD" id="cd03801">
    <property type="entry name" value="GT4_PimA-like"/>
    <property type="match status" value="1"/>
</dbReference>
<feature type="domain" description="Glycosyltransferase subfamily 4-like N-terminal" evidence="1">
    <location>
        <begin position="24"/>
        <end position="170"/>
    </location>
</feature>
<keyword evidence="3" id="KW-1185">Reference proteome</keyword>
<dbReference type="RefSeq" id="WP_201660566.1">
    <property type="nucleotide sequence ID" value="NZ_CP068047.1"/>
</dbReference>
<name>A0ABX7BYS3_9HYPH</name>
<sequence>MLQRSSALQVMVATPSATAGQGGVDRVMATLKHQLEQEGRSDIQARFLPSRGPGSVWLSPFYALGFCLRMIAARLRGKVDVVHINLSSFGSTYRKLVIASCARALVIPYVLHLHGAEYQAFWHEDAGLLGMCIRQMFEHANQVIVLGQVWRDFIARRAPGAANKITIIPNATAAPTLPHQGGGNSVHILFLGRIGDRKGVPQLGEALHRIRDMPGWRATIAGDGAVDAARAKAVELGLADRVSIPGWVGPDTVAQLIASADILVLPSFAENLPVSVIEGMAAGLAVVATPVGAVEDIIVDGETGLLVPPGDVDALTQALTRLVETPELRSRLGSNAMAVHRDRLDLAPFAKAIRDVWLSASR</sequence>
<reference evidence="2 3" key="1">
    <citation type="submission" date="2021-01" db="EMBL/GenBank/DDBJ databases">
        <title>Genome seq and assembly of Devosia sp. G19.</title>
        <authorList>
            <person name="Chhetri G."/>
        </authorList>
    </citation>
    <scope>NUCLEOTIDE SEQUENCE [LARGE SCALE GENOMIC DNA]</scope>
    <source>
        <strain evidence="2 3">G19</strain>
    </source>
</reference>
<gene>
    <name evidence="2" type="ORF">JI749_05730</name>
</gene>
<evidence type="ECO:0000313" key="2">
    <source>
        <dbReference type="EMBL" id="QQR37114.1"/>
    </source>
</evidence>
<dbReference type="Pfam" id="PF13692">
    <property type="entry name" value="Glyco_trans_1_4"/>
    <property type="match status" value="1"/>
</dbReference>
<dbReference type="PANTHER" id="PTHR12526:SF631">
    <property type="entry name" value="BLL6306 PROTEIN"/>
    <property type="match status" value="1"/>
</dbReference>
<dbReference type="Pfam" id="PF13579">
    <property type="entry name" value="Glyco_trans_4_4"/>
    <property type="match status" value="1"/>
</dbReference>
<proteinExistence type="predicted"/>
<evidence type="ECO:0000313" key="3">
    <source>
        <dbReference type="Proteomes" id="UP000595460"/>
    </source>
</evidence>
<protein>
    <submittedName>
        <fullName evidence="2">Glycosyltransferase family 4 protein</fullName>
    </submittedName>
</protein>
<accession>A0ABX7BYS3</accession>
<dbReference type="EMBL" id="CP068047">
    <property type="protein sequence ID" value="QQR37114.1"/>
    <property type="molecule type" value="Genomic_DNA"/>
</dbReference>